<evidence type="ECO:0000313" key="1">
    <source>
        <dbReference type="EMBL" id="KAI3810994.1"/>
    </source>
</evidence>
<protein>
    <submittedName>
        <fullName evidence="1">Uncharacterized protein</fullName>
    </submittedName>
</protein>
<organism evidence="1 2">
    <name type="scientific">Smallanthus sonchifolius</name>
    <dbReference type="NCBI Taxonomy" id="185202"/>
    <lineage>
        <taxon>Eukaryota</taxon>
        <taxon>Viridiplantae</taxon>
        <taxon>Streptophyta</taxon>
        <taxon>Embryophyta</taxon>
        <taxon>Tracheophyta</taxon>
        <taxon>Spermatophyta</taxon>
        <taxon>Magnoliopsida</taxon>
        <taxon>eudicotyledons</taxon>
        <taxon>Gunneridae</taxon>
        <taxon>Pentapetalae</taxon>
        <taxon>asterids</taxon>
        <taxon>campanulids</taxon>
        <taxon>Asterales</taxon>
        <taxon>Asteraceae</taxon>
        <taxon>Asteroideae</taxon>
        <taxon>Heliantheae alliance</taxon>
        <taxon>Millerieae</taxon>
        <taxon>Smallanthus</taxon>
    </lineage>
</organism>
<name>A0ACB9ISU0_9ASTR</name>
<accession>A0ACB9ISU0</accession>
<keyword evidence="2" id="KW-1185">Reference proteome</keyword>
<evidence type="ECO:0000313" key="2">
    <source>
        <dbReference type="Proteomes" id="UP001056120"/>
    </source>
</evidence>
<reference evidence="1 2" key="2">
    <citation type="journal article" date="2022" name="Mol. Ecol. Resour.">
        <title>The genomes of chicory, endive, great burdock and yacon provide insights into Asteraceae paleo-polyploidization history and plant inulin production.</title>
        <authorList>
            <person name="Fan W."/>
            <person name="Wang S."/>
            <person name="Wang H."/>
            <person name="Wang A."/>
            <person name="Jiang F."/>
            <person name="Liu H."/>
            <person name="Zhao H."/>
            <person name="Xu D."/>
            <person name="Zhang Y."/>
        </authorList>
    </citation>
    <scope>NUCLEOTIDE SEQUENCE [LARGE SCALE GENOMIC DNA]</scope>
    <source>
        <strain evidence="2">cv. Yunnan</strain>
        <tissue evidence="1">Leaves</tissue>
    </source>
</reference>
<gene>
    <name evidence="1" type="ORF">L1987_20708</name>
</gene>
<comment type="caution">
    <text evidence="1">The sequence shown here is derived from an EMBL/GenBank/DDBJ whole genome shotgun (WGS) entry which is preliminary data.</text>
</comment>
<dbReference type="Proteomes" id="UP001056120">
    <property type="component" value="Linkage Group LG07"/>
</dbReference>
<sequence length="148" mass="16090">MDGAPVRAVAEWLPAMKEMSLSCSESGIHWPSISSSLNGRSSEASGLKRATIKPLLSTKNDERRASGEGEDTEKRFRGIRRGAVNRSVGLGLASSSKTRPEIKEVKDIEDLTRSLCKMSTINSFLKLDGSVGFSVRSIYAFAYLGKGY</sequence>
<reference evidence="2" key="1">
    <citation type="journal article" date="2022" name="Mol. Ecol. Resour.">
        <title>The genomes of chicory, endive, great burdock and yacon provide insights into Asteraceae palaeo-polyploidization history and plant inulin production.</title>
        <authorList>
            <person name="Fan W."/>
            <person name="Wang S."/>
            <person name="Wang H."/>
            <person name="Wang A."/>
            <person name="Jiang F."/>
            <person name="Liu H."/>
            <person name="Zhao H."/>
            <person name="Xu D."/>
            <person name="Zhang Y."/>
        </authorList>
    </citation>
    <scope>NUCLEOTIDE SEQUENCE [LARGE SCALE GENOMIC DNA]</scope>
    <source>
        <strain evidence="2">cv. Yunnan</strain>
    </source>
</reference>
<dbReference type="EMBL" id="CM042024">
    <property type="protein sequence ID" value="KAI3810994.1"/>
    <property type="molecule type" value="Genomic_DNA"/>
</dbReference>
<proteinExistence type="predicted"/>